<feature type="domain" description="Hedgehog/Intein (Hint)" evidence="1">
    <location>
        <begin position="1"/>
        <end position="104"/>
    </location>
</feature>
<evidence type="ECO:0000313" key="2">
    <source>
        <dbReference type="EMBL" id="OUI88200.1"/>
    </source>
</evidence>
<feature type="non-terminal residue" evidence="2">
    <location>
        <position position="1"/>
    </location>
</feature>
<accession>A0A252AF91</accession>
<dbReference type="RefSeq" id="WP_179194158.1">
    <property type="nucleotide sequence ID" value="NZ_JOPA01000118.1"/>
</dbReference>
<gene>
    <name evidence="2" type="ORF">HK17_02710</name>
</gene>
<dbReference type="AlphaFoldDB" id="A0A252AF91"/>
<dbReference type="Proteomes" id="UP000194641">
    <property type="component" value="Unassembled WGS sequence"/>
</dbReference>
<reference evidence="3" key="1">
    <citation type="submission" date="2014-06" db="EMBL/GenBank/DDBJ databases">
        <authorList>
            <person name="Winans N.J."/>
            <person name="Newell P.D."/>
            <person name="Douglas A.E."/>
        </authorList>
    </citation>
    <scope>NUCLEOTIDE SEQUENCE [LARGE SCALE GENOMIC DNA]</scope>
</reference>
<comment type="caution">
    <text evidence="2">The sequence shown here is derived from an EMBL/GenBank/DDBJ whole genome shotgun (WGS) entry which is preliminary data.</text>
</comment>
<sequence>VETLEIGDVVKTWNWQSQSVENRTIVWVGKKHMTVRAGMDDDAAGYPVCVLKNAIAEGVPYKDMLITPEHSLFFENKFVPVRMLVNGRSIFYDRSIQSYDYFHV</sequence>
<feature type="non-terminal residue" evidence="2">
    <location>
        <position position="104"/>
    </location>
</feature>
<dbReference type="InterPro" id="IPR028992">
    <property type="entry name" value="Hedgehog/Intein_dom"/>
</dbReference>
<protein>
    <submittedName>
        <fullName evidence="2">Membrane protein</fullName>
    </submittedName>
</protein>
<dbReference type="EMBL" id="JOPA01000118">
    <property type="protein sequence ID" value="OUI88200.1"/>
    <property type="molecule type" value="Genomic_DNA"/>
</dbReference>
<name>A0A252AF91_9PROT</name>
<organism evidence="2 3">
    <name type="scientific">Acetobacter indonesiensis</name>
    <dbReference type="NCBI Taxonomy" id="104101"/>
    <lineage>
        <taxon>Bacteria</taxon>
        <taxon>Pseudomonadati</taxon>
        <taxon>Pseudomonadota</taxon>
        <taxon>Alphaproteobacteria</taxon>
        <taxon>Acetobacterales</taxon>
        <taxon>Acetobacteraceae</taxon>
        <taxon>Acetobacter</taxon>
    </lineage>
</organism>
<evidence type="ECO:0000259" key="1">
    <source>
        <dbReference type="Pfam" id="PF13403"/>
    </source>
</evidence>
<proteinExistence type="predicted"/>
<dbReference type="Pfam" id="PF13403">
    <property type="entry name" value="Hint_2"/>
    <property type="match status" value="1"/>
</dbReference>
<evidence type="ECO:0000313" key="3">
    <source>
        <dbReference type="Proteomes" id="UP000194641"/>
    </source>
</evidence>